<keyword evidence="5" id="KW-1185">Reference proteome</keyword>
<dbReference type="GO" id="GO:0004672">
    <property type="term" value="F:protein kinase activity"/>
    <property type="evidence" value="ECO:0007669"/>
    <property type="project" value="InterPro"/>
</dbReference>
<evidence type="ECO:0000256" key="1">
    <source>
        <dbReference type="ARBA" id="ARBA00022741"/>
    </source>
</evidence>
<dbReference type="PANTHER" id="PTHR27001:SF20">
    <property type="entry name" value="PROTEIN KINASE SUPERFAMILY PROTEIN"/>
    <property type="match status" value="1"/>
</dbReference>
<dbReference type="OrthoDB" id="4062651at2759"/>
<dbReference type="GO" id="GO:0005524">
    <property type="term" value="F:ATP binding"/>
    <property type="evidence" value="ECO:0007669"/>
    <property type="project" value="UniProtKB-KW"/>
</dbReference>
<organism evidence="4 5">
    <name type="scientific">Spirodela intermedia</name>
    <name type="common">Intermediate duckweed</name>
    <dbReference type="NCBI Taxonomy" id="51605"/>
    <lineage>
        <taxon>Eukaryota</taxon>
        <taxon>Viridiplantae</taxon>
        <taxon>Streptophyta</taxon>
        <taxon>Embryophyta</taxon>
        <taxon>Tracheophyta</taxon>
        <taxon>Spermatophyta</taxon>
        <taxon>Magnoliopsida</taxon>
        <taxon>Liliopsida</taxon>
        <taxon>Araceae</taxon>
        <taxon>Lemnoideae</taxon>
        <taxon>Spirodela</taxon>
    </lineage>
</organism>
<dbReference type="Gene3D" id="3.30.200.20">
    <property type="entry name" value="Phosphorylase Kinase, domain 1"/>
    <property type="match status" value="1"/>
</dbReference>
<keyword evidence="2" id="KW-0067">ATP-binding</keyword>
<dbReference type="EMBL" id="LR746264">
    <property type="protein sequence ID" value="CAA7388105.1"/>
    <property type="molecule type" value="Genomic_DNA"/>
</dbReference>
<name>A0A7I8JWG6_SPIIN</name>
<proteinExistence type="predicted"/>
<dbReference type="PANTHER" id="PTHR27001">
    <property type="entry name" value="OS01G0253100 PROTEIN"/>
    <property type="match status" value="1"/>
</dbReference>
<dbReference type="InterPro" id="IPR001245">
    <property type="entry name" value="Ser-Thr/Tyr_kinase_cat_dom"/>
</dbReference>
<evidence type="ECO:0000259" key="3">
    <source>
        <dbReference type="PROSITE" id="PS50011"/>
    </source>
</evidence>
<evidence type="ECO:0000313" key="5">
    <source>
        <dbReference type="Proteomes" id="UP000663760"/>
    </source>
</evidence>
<dbReference type="GO" id="GO:0005886">
    <property type="term" value="C:plasma membrane"/>
    <property type="evidence" value="ECO:0007669"/>
    <property type="project" value="TreeGrafter"/>
</dbReference>
<dbReference type="FunFam" id="3.30.200.20:FF:000521">
    <property type="entry name" value="Protein kinase superfamily protein"/>
    <property type="match status" value="1"/>
</dbReference>
<dbReference type="AlphaFoldDB" id="A0A7I8JWG6"/>
<dbReference type="InterPro" id="IPR000719">
    <property type="entry name" value="Prot_kinase_dom"/>
</dbReference>
<protein>
    <recommendedName>
        <fullName evidence="3">Protein kinase domain-containing protein</fullName>
    </recommendedName>
</protein>
<gene>
    <name evidence="4" type="ORF">SI8410_01000407</name>
</gene>
<dbReference type="Gene3D" id="1.10.510.10">
    <property type="entry name" value="Transferase(Phosphotransferase) domain 1"/>
    <property type="match status" value="1"/>
</dbReference>
<dbReference type="Pfam" id="PF07714">
    <property type="entry name" value="PK_Tyr_Ser-Thr"/>
    <property type="match status" value="1"/>
</dbReference>
<dbReference type="Proteomes" id="UP000663760">
    <property type="component" value="Chromosome 1"/>
</dbReference>
<sequence>MWGPLSLLRKPWPSCPVYCLSSLTITEIGFKSQPHCREAPCQCLSSLIIMEIGFKSQPFCRGFMLVRFTYKEIKRATDGFSRIIGSDSGGAAYKAQFPDGLVGVVKKVRVLAPESDAFHRDLQFLARLHHRHLVGLRGFSEEHDRFLVFDYMENGSLREIIHDPLRTPLTWRARLQIATDVAASLEYLCLFCDPPPCNLTVSAENILLDGNSVAKLSTFGSMSFDGQVREPSDEEDLKGVSGRGDDQILFQFGALILELVTGQSFGSQGADLLRWIQRADFSHSMNQMVDSDLGNAYDSSELKSLLFVARLCIKTGGRGPPSFSISHVLRFLQSKVNGADSREM</sequence>
<dbReference type="InterPro" id="IPR011009">
    <property type="entry name" value="Kinase-like_dom_sf"/>
</dbReference>
<feature type="domain" description="Protein kinase" evidence="3">
    <location>
        <begin position="78"/>
        <end position="344"/>
    </location>
</feature>
<dbReference type="PROSITE" id="PS50011">
    <property type="entry name" value="PROTEIN_KINASE_DOM"/>
    <property type="match status" value="1"/>
</dbReference>
<evidence type="ECO:0000313" key="4">
    <source>
        <dbReference type="EMBL" id="CAA7388105.1"/>
    </source>
</evidence>
<accession>A0A7I8JWG6</accession>
<reference evidence="4" key="1">
    <citation type="submission" date="2020-02" db="EMBL/GenBank/DDBJ databases">
        <authorList>
            <person name="Scholz U."/>
            <person name="Mascher M."/>
            <person name="Fiebig A."/>
        </authorList>
    </citation>
    <scope>NUCLEOTIDE SEQUENCE</scope>
</reference>
<keyword evidence="1" id="KW-0547">Nucleotide-binding</keyword>
<evidence type="ECO:0000256" key="2">
    <source>
        <dbReference type="ARBA" id="ARBA00022840"/>
    </source>
</evidence>
<dbReference type="SUPFAM" id="SSF56112">
    <property type="entry name" value="Protein kinase-like (PK-like)"/>
    <property type="match status" value="1"/>
</dbReference>